<evidence type="ECO:0000313" key="2">
    <source>
        <dbReference type="Proteomes" id="UP001281147"/>
    </source>
</evidence>
<protein>
    <submittedName>
        <fullName evidence="1">Uncharacterized protein</fullName>
    </submittedName>
</protein>
<dbReference type="EMBL" id="JAUTXU010000100">
    <property type="protein sequence ID" value="KAK3708586.1"/>
    <property type="molecule type" value="Genomic_DNA"/>
</dbReference>
<evidence type="ECO:0000313" key="1">
    <source>
        <dbReference type="EMBL" id="KAK3708586.1"/>
    </source>
</evidence>
<accession>A0ACC3N237</accession>
<proteinExistence type="predicted"/>
<keyword evidence="2" id="KW-1185">Reference proteome</keyword>
<organism evidence="1 2">
    <name type="scientific">Vermiconidia calcicola</name>
    <dbReference type="NCBI Taxonomy" id="1690605"/>
    <lineage>
        <taxon>Eukaryota</taxon>
        <taxon>Fungi</taxon>
        <taxon>Dikarya</taxon>
        <taxon>Ascomycota</taxon>
        <taxon>Pezizomycotina</taxon>
        <taxon>Dothideomycetes</taxon>
        <taxon>Dothideomycetidae</taxon>
        <taxon>Mycosphaerellales</taxon>
        <taxon>Extremaceae</taxon>
        <taxon>Vermiconidia</taxon>
    </lineage>
</organism>
<dbReference type="Proteomes" id="UP001281147">
    <property type="component" value="Unassembled WGS sequence"/>
</dbReference>
<gene>
    <name evidence="1" type="ORF">LTR37_011481</name>
</gene>
<sequence length="168" mass="18145">SSMSSLQPSNHEDDSESSVSTSSDESSVSDDEAEIITIGGPKKPDMRQLSIADESQDLKARLSSFLPQFADANRLLTSGAERHNIEDVEEDEQHIEMNLGLGVLEEQGDSDDDSSNEDEEENPLDEDADVAASSGTVKRTAEDRDANVMSKLMGQSAKERKAGVEELG</sequence>
<comment type="caution">
    <text evidence="1">The sequence shown here is derived from an EMBL/GenBank/DDBJ whole genome shotgun (WGS) entry which is preliminary data.</text>
</comment>
<feature type="non-terminal residue" evidence="1">
    <location>
        <position position="1"/>
    </location>
</feature>
<name>A0ACC3N237_9PEZI</name>
<reference evidence="1" key="1">
    <citation type="submission" date="2023-07" db="EMBL/GenBank/DDBJ databases">
        <title>Black Yeasts Isolated from many extreme environments.</title>
        <authorList>
            <person name="Coleine C."/>
            <person name="Stajich J.E."/>
            <person name="Selbmann L."/>
        </authorList>
    </citation>
    <scope>NUCLEOTIDE SEQUENCE</scope>
    <source>
        <strain evidence="1">CCFEE 5714</strain>
    </source>
</reference>